<protein>
    <submittedName>
        <fullName evidence="2">Methyltransferase</fullName>
    </submittedName>
</protein>
<accession>A0A0K0D4L8</accession>
<dbReference type="STRING" id="6313.A0A0K0D4L8"/>
<evidence type="ECO:0000313" key="2">
    <source>
        <dbReference type="WBParaSite" id="ACAC_0000501301-mRNA-1"/>
    </source>
</evidence>
<sequence length="253" mass="27876">MRTEERVVKKIKEESSSPNKCNVILFVSHKKQNPLIILYAVNLSNLGLKNSINVTAVELDSTMVKLATTWFDLQQNDSNKVFVGDGIIFVREAKKREEKYGSIMLDACYNEKHPRICPVEEFTRSNVVQDIADILSGDGVLTVNILCSRDALAIENDLLSVFRKHFENCFLLRYNANQRMLVCTHRKKWSFDEQKGRFMDNCRVVDDRCGDGGVGGGGCGGSGVAGGLDGGGGSSQAALVARIAHPFTALLQS</sequence>
<evidence type="ECO:0000313" key="1">
    <source>
        <dbReference type="Proteomes" id="UP000035642"/>
    </source>
</evidence>
<dbReference type="Proteomes" id="UP000035642">
    <property type="component" value="Unassembled WGS sequence"/>
</dbReference>
<reference evidence="2" key="2">
    <citation type="submission" date="2017-02" db="UniProtKB">
        <authorList>
            <consortium name="WormBaseParasite"/>
        </authorList>
    </citation>
    <scope>IDENTIFICATION</scope>
</reference>
<keyword evidence="1" id="KW-1185">Reference proteome</keyword>
<dbReference type="Gene3D" id="3.40.50.150">
    <property type="entry name" value="Vaccinia Virus protein VP39"/>
    <property type="match status" value="1"/>
</dbReference>
<dbReference type="AlphaFoldDB" id="A0A0K0D4L8"/>
<organism evidence="1 2">
    <name type="scientific">Angiostrongylus cantonensis</name>
    <name type="common">Rat lungworm</name>
    <dbReference type="NCBI Taxonomy" id="6313"/>
    <lineage>
        <taxon>Eukaryota</taxon>
        <taxon>Metazoa</taxon>
        <taxon>Ecdysozoa</taxon>
        <taxon>Nematoda</taxon>
        <taxon>Chromadorea</taxon>
        <taxon>Rhabditida</taxon>
        <taxon>Rhabditina</taxon>
        <taxon>Rhabditomorpha</taxon>
        <taxon>Strongyloidea</taxon>
        <taxon>Metastrongylidae</taxon>
        <taxon>Angiostrongylus</taxon>
    </lineage>
</organism>
<dbReference type="InterPro" id="IPR029063">
    <property type="entry name" value="SAM-dependent_MTases_sf"/>
</dbReference>
<reference evidence="1" key="1">
    <citation type="submission" date="2012-09" db="EMBL/GenBank/DDBJ databases">
        <authorList>
            <person name="Martin A.A."/>
        </authorList>
    </citation>
    <scope>NUCLEOTIDE SEQUENCE</scope>
</reference>
<dbReference type="SUPFAM" id="SSF53335">
    <property type="entry name" value="S-adenosyl-L-methionine-dependent methyltransferases"/>
    <property type="match status" value="1"/>
</dbReference>
<dbReference type="WBParaSite" id="ACAC_0000501301-mRNA-1">
    <property type="protein sequence ID" value="ACAC_0000501301-mRNA-1"/>
    <property type="gene ID" value="ACAC_0000501301"/>
</dbReference>
<name>A0A0K0D4L8_ANGCA</name>
<proteinExistence type="predicted"/>